<proteinExistence type="predicted"/>
<name>G3HHT9_CRIGR</name>
<reference evidence="3" key="1">
    <citation type="journal article" date="2011" name="Nat. Biotechnol.">
        <title>The genomic sequence of the Chinese hamster ovary (CHO)-K1 cell line.</title>
        <authorList>
            <person name="Xu X."/>
            <person name="Nagarajan H."/>
            <person name="Lewis N.E."/>
            <person name="Pan S."/>
            <person name="Cai Z."/>
            <person name="Liu X."/>
            <person name="Chen W."/>
            <person name="Xie M."/>
            <person name="Wang W."/>
            <person name="Hammond S."/>
            <person name="Andersen M.R."/>
            <person name="Neff N."/>
            <person name="Passarelli B."/>
            <person name="Koh W."/>
            <person name="Fan H.C."/>
            <person name="Wang J."/>
            <person name="Gui Y."/>
            <person name="Lee K.H."/>
            <person name="Betenbaugh M.J."/>
            <person name="Quake S.R."/>
            <person name="Famili I."/>
            <person name="Palsson B.O."/>
            <person name="Wang J."/>
        </authorList>
    </citation>
    <scope>NUCLEOTIDE SEQUENCE [LARGE SCALE GENOMIC DNA]</scope>
    <source>
        <strain evidence="3">CHO K1 cell line</strain>
    </source>
</reference>
<accession>G3HHT9</accession>
<gene>
    <name evidence="2" type="ORF">I79_010199</name>
</gene>
<feature type="compositionally biased region" description="Basic and acidic residues" evidence="1">
    <location>
        <begin position="150"/>
        <end position="160"/>
    </location>
</feature>
<dbReference type="EMBL" id="JH000388">
    <property type="protein sequence ID" value="EGV93570.1"/>
    <property type="molecule type" value="Genomic_DNA"/>
</dbReference>
<feature type="compositionally biased region" description="Polar residues" evidence="1">
    <location>
        <begin position="111"/>
        <end position="122"/>
    </location>
</feature>
<organism evidence="2 3">
    <name type="scientific">Cricetulus griseus</name>
    <name type="common">Chinese hamster</name>
    <name type="synonym">Cricetulus barabensis griseus</name>
    <dbReference type="NCBI Taxonomy" id="10029"/>
    <lineage>
        <taxon>Eukaryota</taxon>
        <taxon>Metazoa</taxon>
        <taxon>Chordata</taxon>
        <taxon>Craniata</taxon>
        <taxon>Vertebrata</taxon>
        <taxon>Euteleostomi</taxon>
        <taxon>Mammalia</taxon>
        <taxon>Eutheria</taxon>
        <taxon>Euarchontoglires</taxon>
        <taxon>Glires</taxon>
        <taxon>Rodentia</taxon>
        <taxon>Myomorpha</taxon>
        <taxon>Muroidea</taxon>
        <taxon>Cricetidae</taxon>
        <taxon>Cricetinae</taxon>
        <taxon>Cricetulus</taxon>
    </lineage>
</organism>
<sequence>MSTQVCCGLQAADNDVVCTGWQGKITSLEKVGVLCLEEMLVYPVGRQMSCDSDVLEYYKNQHSKKPLQIINLNFSSHTFNSSSSRYCSSISNTDSGDSEENYVPMQNPMSLSPVPSGTNNPAPQEYWQHKLHSPGLPAALHKTSTSSVTSDEKGEYVQVDKERTQALQKTLQE</sequence>
<feature type="region of interest" description="Disordered" evidence="1">
    <location>
        <begin position="111"/>
        <end position="160"/>
    </location>
</feature>
<dbReference type="PANTHER" id="PTHR45960">
    <property type="entry name" value="GRB2-ASSOCIATED-BINDING PROTEIN"/>
    <property type="match status" value="1"/>
</dbReference>
<evidence type="ECO:0000256" key="1">
    <source>
        <dbReference type="SAM" id="MobiDB-lite"/>
    </source>
</evidence>
<dbReference type="GO" id="GO:0005068">
    <property type="term" value="F:transmembrane receptor protein tyrosine kinase adaptor activity"/>
    <property type="evidence" value="ECO:0007669"/>
    <property type="project" value="TreeGrafter"/>
</dbReference>
<dbReference type="GO" id="GO:0005737">
    <property type="term" value="C:cytoplasm"/>
    <property type="evidence" value="ECO:0007669"/>
    <property type="project" value="TreeGrafter"/>
</dbReference>
<dbReference type="InterPro" id="IPR046355">
    <property type="entry name" value="Gab1-4-like"/>
</dbReference>
<dbReference type="InParanoid" id="G3HHT9"/>
<dbReference type="PANTHER" id="PTHR45960:SF1">
    <property type="entry name" value="GRB2-ASSOCIATED-BINDING PROTEIN 2"/>
    <property type="match status" value="1"/>
</dbReference>
<dbReference type="AlphaFoldDB" id="G3HHT9"/>
<evidence type="ECO:0000313" key="2">
    <source>
        <dbReference type="EMBL" id="EGV93570.1"/>
    </source>
</evidence>
<dbReference type="Proteomes" id="UP000001075">
    <property type="component" value="Unassembled WGS sequence"/>
</dbReference>
<evidence type="ECO:0000313" key="3">
    <source>
        <dbReference type="Proteomes" id="UP000001075"/>
    </source>
</evidence>
<protein>
    <submittedName>
        <fullName evidence="2">GRB2-associated-binding protein 2</fullName>
    </submittedName>
</protein>